<keyword evidence="5 6" id="KW-0472">Membrane</keyword>
<feature type="transmembrane region" description="Helical" evidence="6">
    <location>
        <begin position="113"/>
        <end position="131"/>
    </location>
</feature>
<name>M3UV55_GORML</name>
<protein>
    <recommendedName>
        <fullName evidence="6">Probable membrane transporter protein</fullName>
    </recommendedName>
</protein>
<evidence type="ECO:0000313" key="7">
    <source>
        <dbReference type="EMBL" id="GAC79392.1"/>
    </source>
</evidence>
<dbReference type="AlphaFoldDB" id="M3UV55"/>
<proteinExistence type="inferred from homology"/>
<keyword evidence="4 6" id="KW-1133">Transmembrane helix</keyword>
<feature type="transmembrane region" description="Helical" evidence="6">
    <location>
        <begin position="185"/>
        <end position="206"/>
    </location>
</feature>
<comment type="caution">
    <text evidence="7">The sequence shown here is derived from an EMBL/GenBank/DDBJ whole genome shotgun (WGS) entry which is preliminary data.</text>
</comment>
<dbReference type="PANTHER" id="PTHR43701:SF2">
    <property type="entry name" value="MEMBRANE TRANSPORTER PROTEIN YJNA-RELATED"/>
    <property type="match status" value="1"/>
</dbReference>
<keyword evidence="6" id="KW-1003">Cell membrane</keyword>
<reference evidence="7 8" key="1">
    <citation type="submission" date="2013-02" db="EMBL/GenBank/DDBJ databases">
        <title>Whole genome shotgun sequence of Gordonia malaquae NBRC 108250.</title>
        <authorList>
            <person name="Yoshida I."/>
            <person name="Hosoyama A."/>
            <person name="Tsuchikane K."/>
            <person name="Ando Y."/>
            <person name="Baba S."/>
            <person name="Ohji S."/>
            <person name="Hamada M."/>
            <person name="Tamura T."/>
            <person name="Yamazoe A."/>
            <person name="Yamazaki S."/>
            <person name="Fujita N."/>
        </authorList>
    </citation>
    <scope>NUCLEOTIDE SEQUENCE [LARGE SCALE GENOMIC DNA]</scope>
    <source>
        <strain evidence="7 8">NBRC 108250</strain>
    </source>
</reference>
<dbReference type="EMBL" id="BAOP01000009">
    <property type="protein sequence ID" value="GAC79392.1"/>
    <property type="molecule type" value="Genomic_DNA"/>
</dbReference>
<feature type="transmembrane region" description="Helical" evidence="6">
    <location>
        <begin position="21"/>
        <end position="43"/>
    </location>
</feature>
<evidence type="ECO:0000256" key="2">
    <source>
        <dbReference type="ARBA" id="ARBA00009142"/>
    </source>
</evidence>
<evidence type="ECO:0000256" key="6">
    <source>
        <dbReference type="RuleBase" id="RU363041"/>
    </source>
</evidence>
<feature type="transmembrane region" description="Helical" evidence="6">
    <location>
        <begin position="152"/>
        <end position="173"/>
    </location>
</feature>
<evidence type="ECO:0000313" key="8">
    <source>
        <dbReference type="Proteomes" id="UP000035009"/>
    </source>
</evidence>
<dbReference type="Proteomes" id="UP000035009">
    <property type="component" value="Unassembled WGS sequence"/>
</dbReference>
<feature type="transmembrane region" description="Helical" evidence="6">
    <location>
        <begin position="252"/>
        <end position="270"/>
    </location>
</feature>
<keyword evidence="8" id="KW-1185">Reference proteome</keyword>
<evidence type="ECO:0000256" key="4">
    <source>
        <dbReference type="ARBA" id="ARBA00022989"/>
    </source>
</evidence>
<dbReference type="OrthoDB" id="3578006at2"/>
<dbReference type="PANTHER" id="PTHR43701">
    <property type="entry name" value="MEMBRANE TRANSPORTER PROTEIN MJ0441-RELATED"/>
    <property type="match status" value="1"/>
</dbReference>
<dbReference type="STRING" id="410332.SAMN04488550_4244"/>
<comment type="similarity">
    <text evidence="2 6">Belongs to the 4-toluene sulfonate uptake permease (TSUP) (TC 2.A.102) family.</text>
</comment>
<evidence type="ECO:0000256" key="3">
    <source>
        <dbReference type="ARBA" id="ARBA00022692"/>
    </source>
</evidence>
<feature type="transmembrane region" description="Helical" evidence="6">
    <location>
        <begin position="90"/>
        <end position="107"/>
    </location>
</feature>
<dbReference type="InterPro" id="IPR002781">
    <property type="entry name" value="TM_pro_TauE-like"/>
</dbReference>
<evidence type="ECO:0000256" key="5">
    <source>
        <dbReference type="ARBA" id="ARBA00023136"/>
    </source>
</evidence>
<sequence>MVTKADKQTAEDSGGSTQARLGVGFTGGVIGGLLGGGSGVFYVPALEKLTSLPRPSLHGTAGAANIAVCGVGAATFAMVGGSIDLRAGTGMLVGATVGAVFGARLILRVSHRLLQWLFIGILLVTCAKLFLDAAGADPLEGSAVVSASLIENVWFTVPVSIALGVVIGAWSAGMGLGGGLLAVPALMLVFGADLTTAEGTSLLMFLPNAIVGTVVHARQGTTDLRLATLLNIGAVPGALIGVLVALALDLKVLGLVFAVFALAVAVREIYRIVAEHRSTRPATRVRSSPTT</sequence>
<feature type="transmembrane region" description="Helical" evidence="6">
    <location>
        <begin position="63"/>
        <end position="83"/>
    </location>
</feature>
<keyword evidence="3 6" id="KW-0812">Transmembrane</keyword>
<dbReference type="RefSeq" id="WP_008377788.1">
    <property type="nucleotide sequence ID" value="NZ_BAOP01000009.1"/>
</dbReference>
<accession>M3UV55</accession>
<organism evidence="7 8">
    <name type="scientific">Gordonia malaquae NBRC 108250</name>
    <dbReference type="NCBI Taxonomy" id="1223542"/>
    <lineage>
        <taxon>Bacteria</taxon>
        <taxon>Bacillati</taxon>
        <taxon>Actinomycetota</taxon>
        <taxon>Actinomycetes</taxon>
        <taxon>Mycobacteriales</taxon>
        <taxon>Gordoniaceae</taxon>
        <taxon>Gordonia</taxon>
    </lineage>
</organism>
<comment type="subcellular location">
    <subcellularLocation>
        <location evidence="6">Cell membrane</location>
        <topology evidence="6">Multi-pass membrane protein</topology>
    </subcellularLocation>
    <subcellularLocation>
        <location evidence="1">Membrane</location>
        <topology evidence="1">Multi-pass membrane protein</topology>
    </subcellularLocation>
</comment>
<dbReference type="Pfam" id="PF01925">
    <property type="entry name" value="TauE"/>
    <property type="match status" value="2"/>
</dbReference>
<dbReference type="eggNOG" id="COG0730">
    <property type="taxonomic scope" value="Bacteria"/>
</dbReference>
<dbReference type="InterPro" id="IPR051598">
    <property type="entry name" value="TSUP/Inactive_protease-like"/>
</dbReference>
<evidence type="ECO:0000256" key="1">
    <source>
        <dbReference type="ARBA" id="ARBA00004141"/>
    </source>
</evidence>
<gene>
    <name evidence="7" type="ORF">GM1_009_00050</name>
</gene>
<feature type="transmembrane region" description="Helical" evidence="6">
    <location>
        <begin position="226"/>
        <end position="246"/>
    </location>
</feature>
<dbReference type="GO" id="GO:0005886">
    <property type="term" value="C:plasma membrane"/>
    <property type="evidence" value="ECO:0007669"/>
    <property type="project" value="UniProtKB-SubCell"/>
</dbReference>